<dbReference type="InterPro" id="IPR005883">
    <property type="entry name" value="PilM"/>
</dbReference>
<reference evidence="2" key="1">
    <citation type="submission" date="2017-09" db="EMBL/GenBank/DDBJ databases">
        <title>Depth-based differentiation of microbial function through sediment-hosted aquifers and enrichment of novel symbionts in the deep terrestrial subsurface.</title>
        <authorList>
            <person name="Probst A.J."/>
            <person name="Ladd B."/>
            <person name="Jarett J.K."/>
            <person name="Geller-Mcgrath D.E."/>
            <person name="Sieber C.M.K."/>
            <person name="Emerson J.B."/>
            <person name="Anantharaman K."/>
            <person name="Thomas B.C."/>
            <person name="Malmstrom R."/>
            <person name="Stieglmeier M."/>
            <person name="Klingl A."/>
            <person name="Woyke T."/>
            <person name="Ryan C.M."/>
            <person name="Banfield J.F."/>
        </authorList>
    </citation>
    <scope>NUCLEOTIDE SEQUENCE [LARGE SCALE GENOMIC DNA]</scope>
</reference>
<dbReference type="Gene3D" id="3.30.420.40">
    <property type="match status" value="2"/>
</dbReference>
<dbReference type="InterPro" id="IPR050696">
    <property type="entry name" value="FtsA/MreB"/>
</dbReference>
<evidence type="ECO:0000313" key="1">
    <source>
        <dbReference type="EMBL" id="PJE69434.1"/>
    </source>
</evidence>
<dbReference type="SUPFAM" id="SSF53067">
    <property type="entry name" value="Actin-like ATPase domain"/>
    <property type="match status" value="2"/>
</dbReference>
<dbReference type="PANTHER" id="PTHR32432">
    <property type="entry name" value="CELL DIVISION PROTEIN FTSA-RELATED"/>
    <property type="match status" value="1"/>
</dbReference>
<name>A0A2H9T141_9BACT</name>
<evidence type="ECO:0000313" key="2">
    <source>
        <dbReference type="Proteomes" id="UP000236946"/>
    </source>
</evidence>
<dbReference type="Proteomes" id="UP000236946">
    <property type="component" value="Unassembled WGS sequence"/>
</dbReference>
<dbReference type="NCBIfam" id="TIGR01175">
    <property type="entry name" value="pilM"/>
    <property type="match status" value="1"/>
</dbReference>
<comment type="caution">
    <text evidence="1">The sequence shown here is derived from an EMBL/GenBank/DDBJ whole genome shotgun (WGS) entry which is preliminary data.</text>
</comment>
<dbReference type="InterPro" id="IPR043129">
    <property type="entry name" value="ATPase_NBD"/>
</dbReference>
<organism evidence="1 2">
    <name type="scientific">Candidatus Staskawiczbacteria bacterium CG10_big_fil_rev_8_21_14_0_10_38_10</name>
    <dbReference type="NCBI Taxonomy" id="1974891"/>
    <lineage>
        <taxon>Bacteria</taxon>
        <taxon>Candidatus Staskawicziibacteriota</taxon>
    </lineage>
</organism>
<proteinExistence type="predicted"/>
<dbReference type="CDD" id="cd24049">
    <property type="entry name" value="ASKHA_NBD_PilM"/>
    <property type="match status" value="1"/>
</dbReference>
<dbReference type="Pfam" id="PF11104">
    <property type="entry name" value="PilM_2"/>
    <property type="match status" value="1"/>
</dbReference>
<dbReference type="EMBL" id="PFEN01000039">
    <property type="protein sequence ID" value="PJE69434.1"/>
    <property type="molecule type" value="Genomic_DNA"/>
</dbReference>
<dbReference type="PANTHER" id="PTHR32432:SF3">
    <property type="entry name" value="ETHANOLAMINE UTILIZATION PROTEIN EUTJ"/>
    <property type="match status" value="1"/>
</dbReference>
<dbReference type="AlphaFoldDB" id="A0A2H9T141"/>
<sequence length="367" mass="41085">MLNFLNLKPEIFGIDISPLSVKIAKLKRKGKTTTLSSFGEVPLKTGVIKDGEIREKDYLAQAIKEVLAKTKGERIKTKHVVASLPEEKSFLQVIQMPKLAKEELKSSVYFEAENYIPLPIEDTYLDFQIIKPVQDHLDHHDVLICALPKEVVDSYLTVIKKAGLQPIALEVESQAVIRALVKDEVSFTPILVVDFGKSNTSFIIFCGYSIRFTSSIPLSSQGLTEAISENLKIDFEQAEKIKLGYDFKKIKKDQQTEKIFKAIEPILNELIGQIRKYLDFYQTHSSHEHLLSEVGQIKKILLCGGGANLKGFDNFLAEELNIPVEIGNPWVNISPESVKKSPIFPDNTALAYTTALGLALRAAKEKQ</sequence>
<protein>
    <recommendedName>
        <fullName evidence="3">SHS2 domain-containing protein</fullName>
    </recommendedName>
</protein>
<accession>A0A2H9T141</accession>
<gene>
    <name evidence="1" type="ORF">COU98_02075</name>
</gene>
<dbReference type="PIRSF" id="PIRSF019169">
    <property type="entry name" value="PilM"/>
    <property type="match status" value="1"/>
</dbReference>
<dbReference type="Gene3D" id="3.30.1490.300">
    <property type="match status" value="1"/>
</dbReference>
<evidence type="ECO:0008006" key="3">
    <source>
        <dbReference type="Google" id="ProtNLM"/>
    </source>
</evidence>